<dbReference type="RefSeq" id="WP_011868764.1">
    <property type="nucleotide sequence ID" value="NC_009135.1"/>
</dbReference>
<dbReference type="AlphaFoldDB" id="A4FYM7"/>
<sequence length="222" mass="24305">MFLNSKRGQLSIEILIIALGLLLSGTILASHMTKNTGSHSEISGLKKNIFAGPMMSYIATSAVNGSFESLENEDDEPVDTITNITGDLNINPGHGLGYGIYEFYAEYFTDVYYIDKLHGNPYVTKGSGDIAYLPYAGSATEIKLKAKNGTSLSINGEEIPNNYKLYTITSKNSGESFSYSIDGHSTGTLYLSIDESDYNKIQIRIEHNGHGPHPDLVYPEEE</sequence>
<protein>
    <recommendedName>
        <fullName evidence="3">Class III signal peptide</fullName>
    </recommendedName>
</protein>
<dbReference type="STRING" id="402880.MmarC5_1005"/>
<gene>
    <name evidence="1" type="ordered locus">MmarC5_1005</name>
</gene>
<dbReference type="EMBL" id="CP000609">
    <property type="protein sequence ID" value="ABO35311.1"/>
    <property type="molecule type" value="Genomic_DNA"/>
</dbReference>
<evidence type="ECO:0008006" key="3">
    <source>
        <dbReference type="Google" id="ProtNLM"/>
    </source>
</evidence>
<reference evidence="1 2" key="1">
    <citation type="submission" date="2007-03" db="EMBL/GenBank/DDBJ databases">
        <title>Complete sequence of chromosome of Methanococcus maripaludis C5.</title>
        <authorList>
            <consortium name="US DOE Joint Genome Institute"/>
            <person name="Copeland A."/>
            <person name="Lucas S."/>
            <person name="Lapidus A."/>
            <person name="Barry K."/>
            <person name="Glavina del Rio T."/>
            <person name="Dalin E."/>
            <person name="Tice H."/>
            <person name="Pitluck S."/>
            <person name="Chertkov O."/>
            <person name="Brettin T."/>
            <person name="Bruce D."/>
            <person name="Han C."/>
            <person name="Detter J.C."/>
            <person name="Schmutz J."/>
            <person name="Larimer F."/>
            <person name="Land M."/>
            <person name="Hauser L."/>
            <person name="Kyrpides N."/>
            <person name="Mikhailova N."/>
            <person name="Sieprawska-Lupa M."/>
            <person name="Whitman W.B."/>
            <person name="Richardson P."/>
        </authorList>
    </citation>
    <scope>NUCLEOTIDE SEQUENCE [LARGE SCALE GENOMIC DNA]</scope>
    <source>
        <strain evidence="2">C5 / ATCC BAA-1333</strain>
    </source>
</reference>
<dbReference type="eggNOG" id="arCOG06626">
    <property type="taxonomic scope" value="Archaea"/>
</dbReference>
<accession>A4FYM7</accession>
<name>A4FYM7_METM5</name>
<organism evidence="1 2">
    <name type="scientific">Methanococcus maripaludis (strain C5 / ATCC BAA-1333)</name>
    <dbReference type="NCBI Taxonomy" id="402880"/>
    <lineage>
        <taxon>Archaea</taxon>
        <taxon>Methanobacteriati</taxon>
        <taxon>Methanobacteriota</taxon>
        <taxon>Methanomada group</taxon>
        <taxon>Methanococci</taxon>
        <taxon>Methanococcales</taxon>
        <taxon>Methanococcaceae</taxon>
        <taxon>Methanococcus</taxon>
    </lineage>
</organism>
<proteinExistence type="predicted"/>
<evidence type="ECO:0000313" key="2">
    <source>
        <dbReference type="Proteomes" id="UP000000253"/>
    </source>
</evidence>
<evidence type="ECO:0000313" key="1">
    <source>
        <dbReference type="EMBL" id="ABO35311.1"/>
    </source>
</evidence>
<dbReference type="GeneID" id="25393249"/>
<dbReference type="KEGG" id="mmq:MmarC5_1005"/>
<dbReference type="Proteomes" id="UP000000253">
    <property type="component" value="Chromosome"/>
</dbReference>
<dbReference type="HOGENOM" id="CLU_1232784_0_0_2"/>